<keyword evidence="4" id="KW-1185">Reference proteome</keyword>
<comment type="caution">
    <text evidence="3">The sequence shown here is derived from an EMBL/GenBank/DDBJ whole genome shotgun (WGS) entry which is preliminary data.</text>
</comment>
<dbReference type="EMBL" id="LIAE01007632">
    <property type="protein sequence ID" value="PAV77970.1"/>
    <property type="molecule type" value="Genomic_DNA"/>
</dbReference>
<keyword evidence="2" id="KW-0812">Transmembrane</keyword>
<feature type="transmembrane region" description="Helical" evidence="2">
    <location>
        <begin position="36"/>
        <end position="60"/>
    </location>
</feature>
<evidence type="ECO:0008006" key="5">
    <source>
        <dbReference type="Google" id="ProtNLM"/>
    </source>
</evidence>
<evidence type="ECO:0000256" key="2">
    <source>
        <dbReference type="SAM" id="Phobius"/>
    </source>
</evidence>
<organism evidence="3 4">
    <name type="scientific">Diploscapter pachys</name>
    <dbReference type="NCBI Taxonomy" id="2018661"/>
    <lineage>
        <taxon>Eukaryota</taxon>
        <taxon>Metazoa</taxon>
        <taxon>Ecdysozoa</taxon>
        <taxon>Nematoda</taxon>
        <taxon>Chromadorea</taxon>
        <taxon>Rhabditida</taxon>
        <taxon>Rhabditina</taxon>
        <taxon>Rhabditomorpha</taxon>
        <taxon>Rhabditoidea</taxon>
        <taxon>Rhabditidae</taxon>
        <taxon>Diploscapter</taxon>
    </lineage>
</organism>
<reference evidence="3 4" key="1">
    <citation type="journal article" date="2017" name="Curr. Biol.">
        <title>Genome architecture and evolution of a unichromosomal asexual nematode.</title>
        <authorList>
            <person name="Fradin H."/>
            <person name="Zegar C."/>
            <person name="Gutwein M."/>
            <person name="Lucas J."/>
            <person name="Kovtun M."/>
            <person name="Corcoran D."/>
            <person name="Baugh L.R."/>
            <person name="Kiontke K."/>
            <person name="Gunsalus K."/>
            <person name="Fitch D.H."/>
            <person name="Piano F."/>
        </authorList>
    </citation>
    <scope>NUCLEOTIDE SEQUENCE [LARGE SCALE GENOMIC DNA]</scope>
    <source>
        <strain evidence="3">PF1309</strain>
    </source>
</reference>
<feature type="transmembrane region" description="Helical" evidence="2">
    <location>
        <begin position="273"/>
        <end position="295"/>
    </location>
</feature>
<feature type="compositionally biased region" description="Polar residues" evidence="1">
    <location>
        <begin position="318"/>
        <end position="339"/>
    </location>
</feature>
<keyword evidence="2" id="KW-0472">Membrane</keyword>
<evidence type="ECO:0000256" key="1">
    <source>
        <dbReference type="SAM" id="MobiDB-lite"/>
    </source>
</evidence>
<feature type="transmembrane region" description="Helical" evidence="2">
    <location>
        <begin position="152"/>
        <end position="169"/>
    </location>
</feature>
<dbReference type="AlphaFoldDB" id="A0A2A2KVJ7"/>
<dbReference type="Pfam" id="PF10321">
    <property type="entry name" value="7TM_GPCR_Srt"/>
    <property type="match status" value="1"/>
</dbReference>
<evidence type="ECO:0000313" key="4">
    <source>
        <dbReference type="Proteomes" id="UP000218231"/>
    </source>
</evidence>
<dbReference type="InterPro" id="IPR019425">
    <property type="entry name" value="7TM_GPCR_serpentine_rcpt_Srt"/>
</dbReference>
<evidence type="ECO:0000313" key="3">
    <source>
        <dbReference type="EMBL" id="PAV77970.1"/>
    </source>
</evidence>
<dbReference type="SUPFAM" id="SSF81321">
    <property type="entry name" value="Family A G protein-coupled receptor-like"/>
    <property type="match status" value="1"/>
</dbReference>
<accession>A0A2A2KVJ7</accession>
<feature type="transmembrane region" description="Helical" evidence="2">
    <location>
        <begin position="247"/>
        <end position="267"/>
    </location>
</feature>
<feature type="transmembrane region" description="Helical" evidence="2">
    <location>
        <begin position="204"/>
        <end position="226"/>
    </location>
</feature>
<name>A0A2A2KVJ7_9BILA</name>
<proteinExistence type="predicted"/>
<feature type="transmembrane region" description="Helical" evidence="2">
    <location>
        <begin position="108"/>
        <end position="131"/>
    </location>
</feature>
<keyword evidence="2" id="KW-1133">Transmembrane helix</keyword>
<dbReference type="Proteomes" id="UP000218231">
    <property type="component" value="Unassembled WGS sequence"/>
</dbReference>
<gene>
    <name evidence="3" type="ORF">WR25_16044</name>
</gene>
<dbReference type="PANTHER" id="PTHR23021">
    <property type="entry name" value="SERPENTINE RECEPTOR, CLASS T"/>
    <property type="match status" value="1"/>
</dbReference>
<feature type="region of interest" description="Disordered" evidence="1">
    <location>
        <begin position="316"/>
        <end position="345"/>
    </location>
</feature>
<protein>
    <recommendedName>
        <fullName evidence="5">G-protein coupled receptors family 1 profile domain-containing protein</fullName>
    </recommendedName>
</protein>
<feature type="transmembrane region" description="Helical" evidence="2">
    <location>
        <begin position="72"/>
        <end position="96"/>
    </location>
</feature>
<dbReference type="Gene3D" id="1.20.1070.10">
    <property type="entry name" value="Rhodopsin 7-helix transmembrane proteins"/>
    <property type="match status" value="1"/>
</dbReference>
<sequence>MELAIRYGGVENIPLYNCSEHTPEEWTRMHGEKHPIAGFLYLVYGIIIVMIYIPCLKVMISKELFRLSCFKIMFLLGLVDLCAITVGSIINGFLLIEGAVYCSHPSLIYPSGSMALFGWCSACMICLILVINRILDILRPSMVKTYFKGYRTYLILSFPIIYGMYFIFFTPPVTFYSPRQSWFFDPFINNETDPLKYTNMPHTINNFTIVFVTCFLYLFLCIALYLKVKKASTSTSHRSHKSIFIQSTIMCMINLIASIIYVLMQFIPVPGWLIIVAQMTWQGGHGAPAIVYITLNRTIRTGVLRLLLIKKNSSSSSQITPASNQTNSRLANISNTGETTDGKEY</sequence>
<dbReference type="PANTHER" id="PTHR23021:SF22">
    <property type="entry name" value="SERPENTINE RECEPTOR, CLASS T"/>
    <property type="match status" value="1"/>
</dbReference>
<dbReference type="OrthoDB" id="5873245at2759"/>